<evidence type="ECO:0000313" key="1">
    <source>
        <dbReference type="EMBL" id="KAJ5376577.1"/>
    </source>
</evidence>
<name>A0A9W9SEB8_9EURO</name>
<reference evidence="1" key="1">
    <citation type="submission" date="2022-12" db="EMBL/GenBank/DDBJ databases">
        <authorList>
            <person name="Petersen C."/>
        </authorList>
    </citation>
    <scope>NUCLEOTIDE SEQUENCE</scope>
    <source>
        <strain evidence="1">IBT 29677</strain>
    </source>
</reference>
<dbReference type="GeneID" id="81377080"/>
<dbReference type="OrthoDB" id="4366258at2759"/>
<dbReference type="EMBL" id="JAPZBU010000012">
    <property type="protein sequence ID" value="KAJ5376577.1"/>
    <property type="molecule type" value="Genomic_DNA"/>
</dbReference>
<evidence type="ECO:0000313" key="2">
    <source>
        <dbReference type="Proteomes" id="UP001147747"/>
    </source>
</evidence>
<dbReference type="RefSeq" id="XP_056481607.1">
    <property type="nucleotide sequence ID" value="XM_056638100.1"/>
</dbReference>
<proteinExistence type="predicted"/>
<reference evidence="1" key="2">
    <citation type="journal article" date="2023" name="IMA Fungus">
        <title>Comparative genomic study of the Penicillium genus elucidates a diverse pangenome and 15 lateral gene transfer events.</title>
        <authorList>
            <person name="Petersen C."/>
            <person name="Sorensen T."/>
            <person name="Nielsen M.R."/>
            <person name="Sondergaard T.E."/>
            <person name="Sorensen J.L."/>
            <person name="Fitzpatrick D.A."/>
            <person name="Frisvad J.C."/>
            <person name="Nielsen K.L."/>
        </authorList>
    </citation>
    <scope>NUCLEOTIDE SEQUENCE</scope>
    <source>
        <strain evidence="1">IBT 29677</strain>
    </source>
</reference>
<protein>
    <submittedName>
        <fullName evidence="1">Uncharacterized protein</fullName>
    </submittedName>
</protein>
<keyword evidence="2" id="KW-1185">Reference proteome</keyword>
<sequence>MGPMESELLAAIHHCSSPYLLQRVPTVNSVYAQIDYYETMGRVISPFNPEIQFACLPLIARLGDDQVLYDTVICLCRHGEIDGCVLNADVCGPINFLVQALNFSFRGQVTIDMVLAMVFLKIKLLLDLIRLKEATLALTPKLPREIVDEILEYIPRSGAVLANPTLMRSMDLSLDIAKLENQVDFLFKDVHRQNPYFWPKLVSHNADDPVIDKPRVNELTNIPLLNARSLFSHHAYHWFQTPGAVDMIREKYFAAGCHTHTSR</sequence>
<organism evidence="1 2">
    <name type="scientific">Penicillium cosmopolitanum</name>
    <dbReference type="NCBI Taxonomy" id="1131564"/>
    <lineage>
        <taxon>Eukaryota</taxon>
        <taxon>Fungi</taxon>
        <taxon>Dikarya</taxon>
        <taxon>Ascomycota</taxon>
        <taxon>Pezizomycotina</taxon>
        <taxon>Eurotiomycetes</taxon>
        <taxon>Eurotiomycetidae</taxon>
        <taxon>Eurotiales</taxon>
        <taxon>Aspergillaceae</taxon>
        <taxon>Penicillium</taxon>
    </lineage>
</organism>
<gene>
    <name evidence="1" type="ORF">N7509_013463</name>
</gene>
<accession>A0A9W9SEB8</accession>
<comment type="caution">
    <text evidence="1">The sequence shown here is derived from an EMBL/GenBank/DDBJ whole genome shotgun (WGS) entry which is preliminary data.</text>
</comment>
<dbReference type="AlphaFoldDB" id="A0A9W9SEB8"/>
<dbReference type="Proteomes" id="UP001147747">
    <property type="component" value="Unassembled WGS sequence"/>
</dbReference>